<feature type="domain" description="Phospholipase/carboxylesterase/thioesterase" evidence="3">
    <location>
        <begin position="5"/>
        <end position="213"/>
    </location>
</feature>
<evidence type="ECO:0000256" key="2">
    <source>
        <dbReference type="ARBA" id="ARBA00022801"/>
    </source>
</evidence>
<accession>A0ABU2CED8</accession>
<evidence type="ECO:0000313" key="5">
    <source>
        <dbReference type="Proteomes" id="UP001180487"/>
    </source>
</evidence>
<evidence type="ECO:0000313" key="4">
    <source>
        <dbReference type="EMBL" id="MDR7379694.1"/>
    </source>
</evidence>
<comment type="caution">
    <text evidence="4">The sequence shown here is derived from an EMBL/GenBank/DDBJ whole genome shotgun (WGS) entry which is preliminary data.</text>
</comment>
<dbReference type="Pfam" id="PF02230">
    <property type="entry name" value="Abhydrolase_2"/>
    <property type="match status" value="1"/>
</dbReference>
<evidence type="ECO:0000259" key="3">
    <source>
        <dbReference type="Pfam" id="PF02230"/>
    </source>
</evidence>
<dbReference type="InterPro" id="IPR050565">
    <property type="entry name" value="LYPA1-2/EST-like"/>
</dbReference>
<gene>
    <name evidence="4" type="ORF">J2X19_004390</name>
</gene>
<reference evidence="4 5" key="1">
    <citation type="submission" date="2023-07" db="EMBL/GenBank/DDBJ databases">
        <title>Sorghum-associated microbial communities from plants grown in Nebraska, USA.</title>
        <authorList>
            <person name="Schachtman D."/>
        </authorList>
    </citation>
    <scope>NUCLEOTIDE SEQUENCE [LARGE SCALE GENOMIC DNA]</scope>
    <source>
        <strain evidence="4 5">BE313</strain>
    </source>
</reference>
<name>A0ABU2CED8_9BURK</name>
<dbReference type="InterPro" id="IPR003140">
    <property type="entry name" value="PLipase/COase/thioEstase"/>
</dbReference>
<protein>
    <submittedName>
        <fullName evidence="4">Phospholipase/carboxylesterase</fullName>
    </submittedName>
</protein>
<evidence type="ECO:0000256" key="1">
    <source>
        <dbReference type="ARBA" id="ARBA00006499"/>
    </source>
</evidence>
<sequence>MSDSIVIQQPALPAQQLMVLHHGEGGSARHMEPLGRRLAAHFPHAFIVSVQAPYRYDTAAPQPADAEVGGQWYPTQDIDDDQRAARVAQAVPAFVHNLRYWQTQSGVGHGATAIFGFAQGATMALEAAQVEPALAARIVVLSSRYAQLPSSAPEKTTLHFIHGKADPVIHYGHCVSAAERLVALGGDLTADVIPFLAHEITDEVMDLVLERLTGHIPKYQWEEVQKAAAQQQGS</sequence>
<dbReference type="Gene3D" id="3.40.50.1820">
    <property type="entry name" value="alpha/beta hydrolase"/>
    <property type="match status" value="1"/>
</dbReference>
<dbReference type="Proteomes" id="UP001180487">
    <property type="component" value="Unassembled WGS sequence"/>
</dbReference>
<dbReference type="InterPro" id="IPR029058">
    <property type="entry name" value="AB_hydrolase_fold"/>
</dbReference>
<proteinExistence type="inferred from homology"/>
<dbReference type="SUPFAM" id="SSF53474">
    <property type="entry name" value="alpha/beta-Hydrolases"/>
    <property type="match status" value="1"/>
</dbReference>
<keyword evidence="2" id="KW-0378">Hydrolase</keyword>
<dbReference type="PANTHER" id="PTHR10655:SF17">
    <property type="entry name" value="LYSOPHOSPHOLIPASE-LIKE PROTEIN 1"/>
    <property type="match status" value="1"/>
</dbReference>
<organism evidence="4 5">
    <name type="scientific">Rhodoferax ferrireducens</name>
    <dbReference type="NCBI Taxonomy" id="192843"/>
    <lineage>
        <taxon>Bacteria</taxon>
        <taxon>Pseudomonadati</taxon>
        <taxon>Pseudomonadota</taxon>
        <taxon>Betaproteobacteria</taxon>
        <taxon>Burkholderiales</taxon>
        <taxon>Comamonadaceae</taxon>
        <taxon>Rhodoferax</taxon>
    </lineage>
</organism>
<dbReference type="RefSeq" id="WP_310376507.1">
    <property type="nucleotide sequence ID" value="NZ_JAVDXT010000005.1"/>
</dbReference>
<dbReference type="PANTHER" id="PTHR10655">
    <property type="entry name" value="LYSOPHOSPHOLIPASE-RELATED"/>
    <property type="match status" value="1"/>
</dbReference>
<keyword evidence="5" id="KW-1185">Reference proteome</keyword>
<dbReference type="NCBIfam" id="NF008525">
    <property type="entry name" value="PRK11460.1"/>
    <property type="match status" value="1"/>
</dbReference>
<comment type="similarity">
    <text evidence="1">Belongs to the AB hydrolase superfamily. AB hydrolase 2 family.</text>
</comment>
<dbReference type="EMBL" id="JAVDXT010000005">
    <property type="protein sequence ID" value="MDR7379694.1"/>
    <property type="molecule type" value="Genomic_DNA"/>
</dbReference>